<dbReference type="InterPro" id="IPR007963">
    <property type="entry name" value="Peptidase_M61_catalytic"/>
</dbReference>
<dbReference type="Pfam" id="PF05299">
    <property type="entry name" value="Peptidase_M61"/>
    <property type="match status" value="1"/>
</dbReference>
<reference evidence="4" key="1">
    <citation type="journal article" date="2019" name="Int. J. Syst. Evol. Microbiol.">
        <title>The Global Catalogue of Microorganisms (GCM) 10K type strain sequencing project: providing services to taxonomists for standard genome sequencing and annotation.</title>
        <authorList>
            <consortium name="The Broad Institute Genomics Platform"/>
            <consortium name="The Broad Institute Genome Sequencing Center for Infectious Disease"/>
            <person name="Wu L."/>
            <person name="Ma J."/>
        </authorList>
    </citation>
    <scope>NUCLEOTIDE SEQUENCE [LARGE SCALE GENOMIC DNA]</scope>
    <source>
        <strain evidence="4">JCM 16083</strain>
    </source>
</reference>
<name>A0ABP3Y1K8_9FLAO</name>
<dbReference type="SUPFAM" id="SSF55486">
    <property type="entry name" value="Metalloproteases ('zincins'), catalytic domain"/>
    <property type="match status" value="1"/>
</dbReference>
<accession>A0ABP3Y1K8</accession>
<keyword evidence="4" id="KW-1185">Reference proteome</keyword>
<gene>
    <name evidence="3" type="ORF">GCM10009118_00250</name>
</gene>
<dbReference type="Pfam" id="PF17899">
    <property type="entry name" value="Peptidase_M61_N"/>
    <property type="match status" value="1"/>
</dbReference>
<evidence type="ECO:0000313" key="3">
    <source>
        <dbReference type="EMBL" id="GAA0873617.1"/>
    </source>
</evidence>
<dbReference type="Proteomes" id="UP001501126">
    <property type="component" value="Unassembled WGS sequence"/>
</dbReference>
<dbReference type="RefSeq" id="WP_343783825.1">
    <property type="nucleotide sequence ID" value="NZ_BAAAFH010000001.1"/>
</dbReference>
<sequence>MNRIFSTLVIIICSSGLPSYSQGNDVIYQYETNIEEVEDDKLQVKLTIGGLSEETLTYCFPKIIPGIYGAMNFGQYISSFQVYDKAGQLMEVQKTGENCWEITKANQIASLSYLVDDAWEKFDDTMERGFYRSAASSFGDSVYVITPHSLFGYFRGYTDHAVEVKVRKKKGIYPATSLTKTMAEKEDVFFAEDYHQLVDNPILYAKPDTTSIELPGISVEVACYSTSGGSISGAIAEYIRPLLQGQAKYLDNQLPVDKYTFIIYHNFRPGSTSILGDGLEHSNSTLILLFMPLDMEVIRQNVYGIASHEFFHTLMPLGLHSHEIENYDYNEPEFSKHIWLYEGMTEYFTIHMPVWTGLGSVQEFLDEVAVKADAMKEFDPELSITSLSRNPMENQDQYYNVYLKGALLNLCLDVYLREWSKGKYGVKDMVMQLMRKYGKDQPFEDDTFFEEIISVTGFDGVREFINKYIEGTEPLPLEDVLNKVGYTLNKGKIVEMDHPTPEQLKLRKSWLN</sequence>
<dbReference type="EMBL" id="BAAAFH010000001">
    <property type="protein sequence ID" value="GAA0873617.1"/>
    <property type="molecule type" value="Genomic_DNA"/>
</dbReference>
<evidence type="ECO:0000313" key="4">
    <source>
        <dbReference type="Proteomes" id="UP001501126"/>
    </source>
</evidence>
<comment type="caution">
    <text evidence="3">The sequence shown here is derived from an EMBL/GenBank/DDBJ whole genome shotgun (WGS) entry which is preliminary data.</text>
</comment>
<dbReference type="Gene3D" id="1.10.390.10">
    <property type="entry name" value="Neutral Protease Domain 2"/>
    <property type="match status" value="1"/>
</dbReference>
<dbReference type="InterPro" id="IPR040756">
    <property type="entry name" value="Peptidase_M61_N"/>
</dbReference>
<organism evidence="3 4">
    <name type="scientific">Wandonia haliotis</name>
    <dbReference type="NCBI Taxonomy" id="574963"/>
    <lineage>
        <taxon>Bacteria</taxon>
        <taxon>Pseudomonadati</taxon>
        <taxon>Bacteroidota</taxon>
        <taxon>Flavobacteriia</taxon>
        <taxon>Flavobacteriales</taxon>
        <taxon>Crocinitomicaceae</taxon>
        <taxon>Wandonia</taxon>
    </lineage>
</organism>
<evidence type="ECO:0000259" key="1">
    <source>
        <dbReference type="Pfam" id="PF05299"/>
    </source>
</evidence>
<protein>
    <submittedName>
        <fullName evidence="3">Peptidase M61</fullName>
    </submittedName>
</protein>
<dbReference type="Gene3D" id="2.60.40.3650">
    <property type="match status" value="1"/>
</dbReference>
<dbReference type="InterPro" id="IPR027268">
    <property type="entry name" value="Peptidase_M4/M1_CTD_sf"/>
</dbReference>
<proteinExistence type="predicted"/>
<evidence type="ECO:0000259" key="2">
    <source>
        <dbReference type="Pfam" id="PF17899"/>
    </source>
</evidence>
<feature type="domain" description="Peptidase M61 N-terminal" evidence="2">
    <location>
        <begin position="29"/>
        <end position="206"/>
    </location>
</feature>
<feature type="domain" description="Peptidase M61 catalytic" evidence="1">
    <location>
        <begin position="303"/>
        <end position="393"/>
    </location>
</feature>